<reference evidence="7" key="1">
    <citation type="submission" date="2018-09" db="EMBL/GenBank/DDBJ databases">
        <authorList>
            <person name="Zhu H."/>
        </authorList>
    </citation>
    <scope>NUCLEOTIDE SEQUENCE [LARGE SCALE GENOMIC DNA]</scope>
    <source>
        <strain evidence="7">K1R23-30</strain>
    </source>
</reference>
<evidence type="ECO:0000313" key="6">
    <source>
        <dbReference type="EMBL" id="RJF96255.1"/>
    </source>
</evidence>
<dbReference type="PROSITE" id="PS50850">
    <property type="entry name" value="MFS"/>
    <property type="match status" value="1"/>
</dbReference>
<evidence type="ECO:0000256" key="1">
    <source>
        <dbReference type="ARBA" id="ARBA00022692"/>
    </source>
</evidence>
<feature type="transmembrane region" description="Helical" evidence="4">
    <location>
        <begin position="351"/>
        <end position="370"/>
    </location>
</feature>
<proteinExistence type="predicted"/>
<feature type="transmembrane region" description="Helical" evidence="4">
    <location>
        <begin position="196"/>
        <end position="214"/>
    </location>
</feature>
<evidence type="ECO:0000259" key="5">
    <source>
        <dbReference type="PROSITE" id="PS50850"/>
    </source>
</evidence>
<feature type="transmembrane region" description="Helical" evidence="4">
    <location>
        <begin position="59"/>
        <end position="77"/>
    </location>
</feature>
<dbReference type="InterPro" id="IPR011701">
    <property type="entry name" value="MFS"/>
</dbReference>
<dbReference type="Gene3D" id="1.20.1250.20">
    <property type="entry name" value="MFS general substrate transporter like domains"/>
    <property type="match status" value="1"/>
</dbReference>
<keyword evidence="7" id="KW-1185">Reference proteome</keyword>
<evidence type="ECO:0000256" key="4">
    <source>
        <dbReference type="SAM" id="Phobius"/>
    </source>
</evidence>
<comment type="caution">
    <text evidence="6">The sequence shown here is derived from an EMBL/GenBank/DDBJ whole genome shotgun (WGS) entry which is preliminary data.</text>
</comment>
<feature type="transmembrane region" description="Helical" evidence="4">
    <location>
        <begin position="119"/>
        <end position="139"/>
    </location>
</feature>
<keyword evidence="1 4" id="KW-0812">Transmembrane</keyword>
<protein>
    <submittedName>
        <fullName evidence="6">MFS transporter</fullName>
    </submittedName>
</protein>
<dbReference type="GO" id="GO:0022857">
    <property type="term" value="F:transmembrane transporter activity"/>
    <property type="evidence" value="ECO:0007669"/>
    <property type="project" value="InterPro"/>
</dbReference>
<dbReference type="Pfam" id="PF07690">
    <property type="entry name" value="MFS_1"/>
    <property type="match status" value="1"/>
</dbReference>
<feature type="transmembrane region" description="Helical" evidence="4">
    <location>
        <begin position="28"/>
        <end position="47"/>
    </location>
</feature>
<dbReference type="InterPro" id="IPR036259">
    <property type="entry name" value="MFS_trans_sf"/>
</dbReference>
<dbReference type="AlphaFoldDB" id="A0A3A3FP31"/>
<feature type="transmembrane region" description="Helical" evidence="4">
    <location>
        <begin position="145"/>
        <end position="168"/>
    </location>
</feature>
<gene>
    <name evidence="6" type="ORF">D3871_17020</name>
</gene>
<evidence type="ECO:0000256" key="3">
    <source>
        <dbReference type="ARBA" id="ARBA00023136"/>
    </source>
</evidence>
<dbReference type="OrthoDB" id="146345at2"/>
<accession>A0A3A3FP31</accession>
<dbReference type="SUPFAM" id="SSF103473">
    <property type="entry name" value="MFS general substrate transporter"/>
    <property type="match status" value="1"/>
</dbReference>
<organism evidence="6 7">
    <name type="scientific">Noviherbaspirillum saxi</name>
    <dbReference type="NCBI Taxonomy" id="2320863"/>
    <lineage>
        <taxon>Bacteria</taxon>
        <taxon>Pseudomonadati</taxon>
        <taxon>Pseudomonadota</taxon>
        <taxon>Betaproteobacteria</taxon>
        <taxon>Burkholderiales</taxon>
        <taxon>Oxalobacteraceae</taxon>
        <taxon>Noviherbaspirillum</taxon>
    </lineage>
</organism>
<keyword evidence="2 4" id="KW-1133">Transmembrane helix</keyword>
<sequence length="383" mass="40928">MGLALGVRHVLGLFLLPMTTERGWSREAFAFAIALQNLVWGIAQPFTGMIADRFGSVRVLFAGCLLYGAGLYCMAHAGTPFQLAVSGGLVIGIALSATSFSVVYGALSRIVTPERRASTLGLAGAIGGLAQFAMVPGAQSAMEQFGWLGALIVMAILLTVAAPASAMLNDRSEERTGQPEQSLRHALSEAFAHRGFWLLNAGFLVCGFQLAFIANHLPAYLLDKGLAGNTAVVALSLVALANVAGTYIWGMLGGRFRKKYLLAWVYVLRSAATTVFLLLPVSEITIYTFAFIMGFGWLGTVPLTNGIVAQVFGVRYITTLFGFVFIGHQIGSFLGVWLGGLVFDATRSYDLMWICSILLGLLAALLHVPINDRQIVRNNAALA</sequence>
<dbReference type="Proteomes" id="UP000265955">
    <property type="component" value="Unassembled WGS sequence"/>
</dbReference>
<dbReference type="CDD" id="cd17355">
    <property type="entry name" value="MFS_YcxA_like"/>
    <property type="match status" value="1"/>
</dbReference>
<feature type="domain" description="Major facilitator superfamily (MFS) profile" evidence="5">
    <location>
        <begin position="1"/>
        <end position="374"/>
    </location>
</feature>
<dbReference type="PANTHER" id="PTHR11360">
    <property type="entry name" value="MONOCARBOXYLATE TRANSPORTER"/>
    <property type="match status" value="1"/>
</dbReference>
<feature type="transmembrane region" description="Helical" evidence="4">
    <location>
        <begin position="261"/>
        <end position="279"/>
    </location>
</feature>
<evidence type="ECO:0000256" key="2">
    <source>
        <dbReference type="ARBA" id="ARBA00022989"/>
    </source>
</evidence>
<dbReference type="InterPro" id="IPR020846">
    <property type="entry name" value="MFS_dom"/>
</dbReference>
<dbReference type="EMBL" id="QYUO01000002">
    <property type="protein sequence ID" value="RJF96255.1"/>
    <property type="molecule type" value="Genomic_DNA"/>
</dbReference>
<name>A0A3A3FP31_9BURK</name>
<feature type="transmembrane region" description="Helical" evidence="4">
    <location>
        <begin position="226"/>
        <end position="249"/>
    </location>
</feature>
<feature type="transmembrane region" description="Helical" evidence="4">
    <location>
        <begin position="83"/>
        <end position="107"/>
    </location>
</feature>
<keyword evidence="3 4" id="KW-0472">Membrane</keyword>
<evidence type="ECO:0000313" key="7">
    <source>
        <dbReference type="Proteomes" id="UP000265955"/>
    </source>
</evidence>
<dbReference type="InterPro" id="IPR050327">
    <property type="entry name" value="Proton-linked_MCT"/>
</dbReference>
<feature type="transmembrane region" description="Helical" evidence="4">
    <location>
        <begin position="316"/>
        <end position="339"/>
    </location>
</feature>
<feature type="transmembrane region" description="Helical" evidence="4">
    <location>
        <begin position="285"/>
        <end position="304"/>
    </location>
</feature>
<dbReference type="PANTHER" id="PTHR11360:SF284">
    <property type="entry name" value="EG:103B4.3 PROTEIN-RELATED"/>
    <property type="match status" value="1"/>
</dbReference>